<keyword evidence="7" id="KW-0472">Membrane</keyword>
<evidence type="ECO:0000313" key="16">
    <source>
        <dbReference type="Proteomes" id="UP000085678"/>
    </source>
</evidence>
<dbReference type="RefSeq" id="XP_013386022.1">
    <property type="nucleotide sequence ID" value="XM_013530568.1"/>
</dbReference>
<dbReference type="SMART" id="SM00332">
    <property type="entry name" value="PP2Cc"/>
    <property type="match status" value="1"/>
</dbReference>
<proteinExistence type="predicted"/>
<dbReference type="STRING" id="7574.A0A1S3HJ30"/>
<dbReference type="GeneID" id="106155643"/>
<gene>
    <name evidence="17" type="primary">LOC106155643</name>
</gene>
<dbReference type="SUPFAM" id="SSF81606">
    <property type="entry name" value="PP2C-like"/>
    <property type="match status" value="1"/>
</dbReference>
<dbReference type="FunFam" id="3.60.40.10:FF:000014">
    <property type="entry name" value="TGF-beta-activated kinase 1 and MAP3K7-binding protein 1-like"/>
    <property type="match status" value="1"/>
</dbReference>
<comment type="subunit">
    <text evidence="10">Interacts with XIAP and BIRC7. Interacts with TRAF6 and MAP3K7; during IL-1 signaling. Identified in the TRIKA2 complex composed of MAP3K7, TAB1 and TAB2. Interacts with TRAF6 and MAPK14; these interactions allow MAPK14 autophosphorylation. Interacts with STING1; interaction takes place following cGAMP activation and promotes TAB1 recruitment to the endoplasmic reticulum, triggering MAP3K7/TAK1 activation and STING1 phosphorylation.</text>
</comment>
<dbReference type="GO" id="GO:0016301">
    <property type="term" value="F:kinase activity"/>
    <property type="evidence" value="ECO:0007669"/>
    <property type="project" value="UniProtKB-KW"/>
</dbReference>
<organism evidence="16 17">
    <name type="scientific">Lingula anatina</name>
    <name type="common">Brachiopod</name>
    <name type="synonym">Lingula unguis</name>
    <dbReference type="NCBI Taxonomy" id="7574"/>
    <lineage>
        <taxon>Eukaryota</taxon>
        <taxon>Metazoa</taxon>
        <taxon>Spiralia</taxon>
        <taxon>Lophotrochozoa</taxon>
        <taxon>Brachiopoda</taxon>
        <taxon>Linguliformea</taxon>
        <taxon>Lingulata</taxon>
        <taxon>Lingulida</taxon>
        <taxon>Linguloidea</taxon>
        <taxon>Lingulidae</taxon>
        <taxon>Lingula</taxon>
    </lineage>
</organism>
<feature type="compositionally biased region" description="Basic and acidic residues" evidence="14">
    <location>
        <begin position="548"/>
        <end position="565"/>
    </location>
</feature>
<dbReference type="GO" id="GO:0004722">
    <property type="term" value="F:protein serine/threonine phosphatase activity"/>
    <property type="evidence" value="ECO:0007669"/>
    <property type="project" value="InterPro"/>
</dbReference>
<keyword evidence="4" id="KW-0597">Phosphoprotein</keyword>
<dbReference type="InterPro" id="IPR036457">
    <property type="entry name" value="PPM-type-like_dom_sf"/>
</dbReference>
<dbReference type="OrthoDB" id="10049211at2759"/>
<protein>
    <recommendedName>
        <fullName evidence="11">TGF-beta-activated kinase 1 and MAP3K7-binding protein 1</fullName>
    </recommendedName>
    <alternativeName>
        <fullName evidence="12">Mitogen-activated protein kinase kinase kinase 7-interacting protein 1</fullName>
    </alternativeName>
    <alternativeName>
        <fullName evidence="13">TGF-beta-activated kinase 1-binding protein 1</fullName>
    </alternativeName>
</protein>
<evidence type="ECO:0000256" key="10">
    <source>
        <dbReference type="ARBA" id="ARBA00062935"/>
    </source>
</evidence>
<comment type="subcellular location">
    <subcellularLocation>
        <location evidence="2">Cytoplasm</location>
        <location evidence="2">Cytosol</location>
    </subcellularLocation>
    <subcellularLocation>
        <location evidence="1">Endoplasmic reticulum membrane</location>
        <topology evidence="1">Peripheral membrane protein</topology>
        <orientation evidence="1">Cytoplasmic side</orientation>
    </subcellularLocation>
</comment>
<accession>A0A1S3HJ30</accession>
<evidence type="ECO:0000256" key="1">
    <source>
        <dbReference type="ARBA" id="ARBA00004397"/>
    </source>
</evidence>
<evidence type="ECO:0000256" key="11">
    <source>
        <dbReference type="ARBA" id="ARBA00074232"/>
    </source>
</evidence>
<reference evidence="17" key="1">
    <citation type="submission" date="2025-08" db="UniProtKB">
        <authorList>
            <consortium name="RefSeq"/>
        </authorList>
    </citation>
    <scope>IDENTIFICATION</scope>
    <source>
        <tissue evidence="17">Gonads</tissue>
    </source>
</reference>
<evidence type="ECO:0000256" key="5">
    <source>
        <dbReference type="ARBA" id="ARBA00022824"/>
    </source>
</evidence>
<keyword evidence="8" id="KW-0325">Glycoprotein</keyword>
<dbReference type="OMA" id="HPFEDRS"/>
<keyword evidence="6" id="KW-0832">Ubl conjugation</keyword>
<keyword evidence="16" id="KW-1185">Reference proteome</keyword>
<evidence type="ECO:0000256" key="6">
    <source>
        <dbReference type="ARBA" id="ARBA00022843"/>
    </source>
</evidence>
<dbReference type="PANTHER" id="PTHR13832">
    <property type="entry name" value="PROTEIN PHOSPHATASE 2C"/>
    <property type="match status" value="1"/>
</dbReference>
<dbReference type="Pfam" id="PF00481">
    <property type="entry name" value="PP2C"/>
    <property type="match status" value="1"/>
</dbReference>
<dbReference type="InterPro" id="IPR001932">
    <property type="entry name" value="PPM-type_phosphatase-like_dom"/>
</dbReference>
<dbReference type="Gene3D" id="3.60.40.10">
    <property type="entry name" value="PPM-type phosphatase domain"/>
    <property type="match status" value="1"/>
</dbReference>
<dbReference type="GO" id="GO:0007165">
    <property type="term" value="P:signal transduction"/>
    <property type="evidence" value="ECO:0007669"/>
    <property type="project" value="UniProtKB-ARBA"/>
</dbReference>
<feature type="region of interest" description="Disordered" evidence="14">
    <location>
        <begin position="381"/>
        <end position="410"/>
    </location>
</feature>
<evidence type="ECO:0000259" key="15">
    <source>
        <dbReference type="PROSITE" id="PS51746"/>
    </source>
</evidence>
<evidence type="ECO:0000256" key="2">
    <source>
        <dbReference type="ARBA" id="ARBA00004514"/>
    </source>
</evidence>
<keyword evidence="3" id="KW-0963">Cytoplasm</keyword>
<evidence type="ECO:0000256" key="4">
    <source>
        <dbReference type="ARBA" id="ARBA00022553"/>
    </source>
</evidence>
<keyword evidence="5" id="KW-0256">Endoplasmic reticulum</keyword>
<dbReference type="GO" id="GO:0008047">
    <property type="term" value="F:enzyme activator activity"/>
    <property type="evidence" value="ECO:0007669"/>
    <property type="project" value="UniProtKB-ARBA"/>
</dbReference>
<evidence type="ECO:0000313" key="17">
    <source>
        <dbReference type="RefSeq" id="XP_013386022.1"/>
    </source>
</evidence>
<dbReference type="AlphaFoldDB" id="A0A1S3HJ30"/>
<dbReference type="GO" id="GO:0005829">
    <property type="term" value="C:cytosol"/>
    <property type="evidence" value="ECO:0007669"/>
    <property type="project" value="UniProtKB-SubCell"/>
</dbReference>
<evidence type="ECO:0000256" key="14">
    <source>
        <dbReference type="SAM" id="MobiDB-lite"/>
    </source>
</evidence>
<dbReference type="GO" id="GO:0005789">
    <property type="term" value="C:endoplasmic reticulum membrane"/>
    <property type="evidence" value="ECO:0007669"/>
    <property type="project" value="UniProtKB-SubCell"/>
</dbReference>
<evidence type="ECO:0000256" key="8">
    <source>
        <dbReference type="ARBA" id="ARBA00023180"/>
    </source>
</evidence>
<sequence length="565" mass="62375">MPSHERTTPPRVGLQDQPTSWTDDLPVCYLSGVGFSTNQIYREDGFRREEHEFEDRSFHFRVDDVYLYGLFDGHDGARASNFAAQRMPAELLLGQLNGKSTDEGIKEVLQQAFNAVEKGFFESIEDFLVQRIHVHQQLPEGISGYDAARQFPDLVDQLQRLDMEIAGGTTATIALIRDSKLSVANVGNSRALVCKRSPEGMLRVTQLTNDHTLANEDEIQRLTQLGLDPEKLCHSRKLGNHEVYTRCIGDYSVKGGYKDIEILSPAVSEPVITEPEVCSIQLDESCSFLILMTDGVYNTLVDATGTQHVNADIASMVASEFSVQSTLNGVAQAVIDRIVRIHHDSFMTASNDVKQLCQKRDDMTLLVRNFNHPLPNALSSPTSGGLHLPLSGPYNQARNNESPSVFPSNNNNIEATPGGLQTKPIFVAKALFQVGAPLGALNKTLSGTNTNTVMSGTFQSTRSSAYTSTYTSSNDSTQSGDQGLFNSYRNRSIHHTIELDEDGRIEPYVDFSDFYAAMAKLTDSQRETLDADVKPQPTYETINEEAEAEKVAEKDDSKDDGNVSQ</sequence>
<dbReference type="CDD" id="cd00143">
    <property type="entry name" value="PP2Cc"/>
    <property type="match status" value="1"/>
</dbReference>
<name>A0A1S3HJ30_LINAN</name>
<evidence type="ECO:0000256" key="3">
    <source>
        <dbReference type="ARBA" id="ARBA00022490"/>
    </source>
</evidence>
<evidence type="ECO:0000256" key="9">
    <source>
        <dbReference type="ARBA" id="ARBA00057862"/>
    </source>
</evidence>
<feature type="compositionally biased region" description="Polar residues" evidence="14">
    <location>
        <begin position="393"/>
        <end position="410"/>
    </location>
</feature>
<keyword evidence="17" id="KW-0418">Kinase</keyword>
<dbReference type="PANTHER" id="PTHR13832:SF533">
    <property type="entry name" value="TGF-BETA-ACTIVATED KINASE 1 AND MAP3K7-BINDING PROTEIN 1"/>
    <property type="match status" value="1"/>
</dbReference>
<keyword evidence="17" id="KW-0808">Transferase</keyword>
<evidence type="ECO:0000256" key="7">
    <source>
        <dbReference type="ARBA" id="ARBA00023136"/>
    </source>
</evidence>
<feature type="region of interest" description="Disordered" evidence="14">
    <location>
        <begin position="525"/>
        <end position="565"/>
    </location>
</feature>
<feature type="region of interest" description="Disordered" evidence="14">
    <location>
        <begin position="461"/>
        <end position="483"/>
    </location>
</feature>
<dbReference type="PROSITE" id="PS51746">
    <property type="entry name" value="PPM_2"/>
    <property type="match status" value="1"/>
</dbReference>
<dbReference type="InParanoid" id="A0A1S3HJ30"/>
<dbReference type="KEGG" id="lak:106155643"/>
<feature type="compositionally biased region" description="Low complexity" evidence="14">
    <location>
        <begin position="461"/>
        <end position="479"/>
    </location>
</feature>
<evidence type="ECO:0000256" key="12">
    <source>
        <dbReference type="ARBA" id="ARBA00080486"/>
    </source>
</evidence>
<evidence type="ECO:0000256" key="13">
    <source>
        <dbReference type="ARBA" id="ARBA00080658"/>
    </source>
</evidence>
<dbReference type="InterPro" id="IPR015655">
    <property type="entry name" value="PP2C"/>
</dbReference>
<dbReference type="GO" id="GO:1902533">
    <property type="term" value="P:positive regulation of intracellular signal transduction"/>
    <property type="evidence" value="ECO:0007669"/>
    <property type="project" value="UniProtKB-ARBA"/>
</dbReference>
<feature type="domain" description="PPM-type phosphatase" evidence="15">
    <location>
        <begin position="32"/>
        <end position="370"/>
    </location>
</feature>
<comment type="function">
    <text evidence="9">Key adapter protein that plays an essential role in JNK and NF-kappa-B activation and proinflammatory cytokines production in response to stimulation with TLRs and cytokines. Mechanistically, associates with the catalytic domain of MAP3K7/TAK1 to trigger MAP3K7/TAK1 autophosphorylation leading to its full activation. Similarly, associates with MAPK14 and triggers its autophosphorylation and subsequent activation. In turn, MAPK14 phosphorylates TAB1 and inhibits MAP3K7/TAK1 activation in a feedback control mechanism. Also plays a role in recruiting MAPK14 to the TAK1 complex for the phosphorylation of the TAB2 and TAB3 regulatory subunits.</text>
</comment>
<dbReference type="Proteomes" id="UP000085678">
    <property type="component" value="Unplaced"/>
</dbReference>